<accession>A0A9Q0XM09</accession>
<dbReference type="GO" id="GO:0015031">
    <property type="term" value="P:protein transport"/>
    <property type="evidence" value="ECO:0007669"/>
    <property type="project" value="UniProtKB-UniRule"/>
</dbReference>
<dbReference type="OrthoDB" id="2018246at2759"/>
<evidence type="ECO:0000256" key="4">
    <source>
        <dbReference type="PIRNR" id="PIRNR036948"/>
    </source>
</evidence>
<feature type="region of interest" description="Disordered" evidence="5">
    <location>
        <begin position="321"/>
        <end position="349"/>
    </location>
</feature>
<dbReference type="CDD" id="cd14237">
    <property type="entry name" value="GAT_TM1L1"/>
    <property type="match status" value="1"/>
</dbReference>
<evidence type="ECO:0000313" key="9">
    <source>
        <dbReference type="Proteomes" id="UP001142489"/>
    </source>
</evidence>
<keyword evidence="3 4" id="KW-0653">Protein transport</keyword>
<comment type="caution">
    <text evidence="8">The sequence shown here is derived from an EMBL/GenBank/DDBJ whole genome shotgun (WGS) entry which is preliminary data.</text>
</comment>
<dbReference type="InterPro" id="IPR008942">
    <property type="entry name" value="ENTH_VHS"/>
</dbReference>
<dbReference type="PIRSF" id="PIRSF036948">
    <property type="entry name" value="TOM1"/>
    <property type="match status" value="1"/>
</dbReference>
<evidence type="ECO:0000256" key="3">
    <source>
        <dbReference type="ARBA" id="ARBA00022927"/>
    </source>
</evidence>
<dbReference type="InterPro" id="IPR038425">
    <property type="entry name" value="GAT_sf"/>
</dbReference>
<dbReference type="Pfam" id="PF03127">
    <property type="entry name" value="GAT"/>
    <property type="match status" value="1"/>
</dbReference>
<dbReference type="PROSITE" id="PS50179">
    <property type="entry name" value="VHS"/>
    <property type="match status" value="1"/>
</dbReference>
<feature type="compositionally biased region" description="Polar residues" evidence="5">
    <location>
        <begin position="406"/>
        <end position="428"/>
    </location>
</feature>
<evidence type="ECO:0000259" key="6">
    <source>
        <dbReference type="PROSITE" id="PS50179"/>
    </source>
</evidence>
<dbReference type="AlphaFoldDB" id="A0A9Q0XM09"/>
<dbReference type="SMART" id="SM00288">
    <property type="entry name" value="VHS"/>
    <property type="match status" value="1"/>
</dbReference>
<keyword evidence="9" id="KW-1185">Reference proteome</keyword>
<feature type="domain" description="GAT" evidence="7">
    <location>
        <begin position="192"/>
        <end position="280"/>
    </location>
</feature>
<dbReference type="InterPro" id="IPR047013">
    <property type="entry name" value="TOM1L1_VHS_dom"/>
</dbReference>
<evidence type="ECO:0000259" key="7">
    <source>
        <dbReference type="PROSITE" id="PS50909"/>
    </source>
</evidence>
<gene>
    <name evidence="8" type="ORF">JRQ81_004062</name>
</gene>
<dbReference type="GO" id="GO:0016020">
    <property type="term" value="C:membrane"/>
    <property type="evidence" value="ECO:0007669"/>
    <property type="project" value="TreeGrafter"/>
</dbReference>
<feature type="compositionally biased region" description="Polar residues" evidence="5">
    <location>
        <begin position="330"/>
        <end position="345"/>
    </location>
</feature>
<dbReference type="EMBL" id="JAPFRF010000011">
    <property type="protein sequence ID" value="KAJ7317900.1"/>
    <property type="molecule type" value="Genomic_DNA"/>
</dbReference>
<evidence type="ECO:0000256" key="1">
    <source>
        <dbReference type="ARBA" id="ARBA00007708"/>
    </source>
</evidence>
<dbReference type="GO" id="GO:0030276">
    <property type="term" value="F:clathrin binding"/>
    <property type="evidence" value="ECO:0007669"/>
    <property type="project" value="TreeGrafter"/>
</dbReference>
<sequence>MAFGKSQKDPFGTAVGHLIEKATFGALQAEEWGQFMHICDVINTTEEGPKDAVRALRKRLSKNCNHVEIRLTLSLLEMCMQNCGPNFQSLVVKKDFCKDRLVKLLNPRFNLPVDLQEKILTFIMTWARGFQGAVDVSEVKEVYLELLKKGVEFPSSISKGTTKPLSQASNGTSMKVLSRALSPAAVITLIPEQVGKLYSELDMVKMNVRVMSAILKENVPGSENPDDMELLQKLYKTCRIMQERIMELLATVQNEDVITELIQVNENLNNVLLGHERFSRNRVRFLENQRIQNERTAVNGNQPSAPSCDLLDLETSVPAAAPNLGRASPVTPQSSEQNCQTQSAAVQHPHPAQPLLYPQLSQLPPANAPQYSFSAEPLSTCQSFPGGQTYINVNTYFNPVPLHPISIQSNGSRDASPADSSKNSSQPPNYYELMEFDPLAPSDKIEPIYEEIDAHLFKANVNSSC</sequence>
<proteinExistence type="inferred from homology"/>
<dbReference type="GO" id="GO:0007165">
    <property type="term" value="P:signal transduction"/>
    <property type="evidence" value="ECO:0007669"/>
    <property type="project" value="TreeGrafter"/>
</dbReference>
<dbReference type="PANTHER" id="PTHR13856:SF28">
    <property type="entry name" value="TOM1-LIKE PROTEIN 1"/>
    <property type="match status" value="1"/>
</dbReference>
<evidence type="ECO:0000256" key="5">
    <source>
        <dbReference type="SAM" id="MobiDB-lite"/>
    </source>
</evidence>
<organism evidence="8 9">
    <name type="scientific">Phrynocephalus forsythii</name>
    <dbReference type="NCBI Taxonomy" id="171643"/>
    <lineage>
        <taxon>Eukaryota</taxon>
        <taxon>Metazoa</taxon>
        <taxon>Chordata</taxon>
        <taxon>Craniata</taxon>
        <taxon>Vertebrata</taxon>
        <taxon>Euteleostomi</taxon>
        <taxon>Lepidosauria</taxon>
        <taxon>Squamata</taxon>
        <taxon>Bifurcata</taxon>
        <taxon>Unidentata</taxon>
        <taxon>Episquamata</taxon>
        <taxon>Toxicofera</taxon>
        <taxon>Iguania</taxon>
        <taxon>Acrodonta</taxon>
        <taxon>Agamidae</taxon>
        <taxon>Agaminae</taxon>
        <taxon>Phrynocephalus</taxon>
    </lineage>
</organism>
<dbReference type="SUPFAM" id="SSF89009">
    <property type="entry name" value="GAT-like domain"/>
    <property type="match status" value="1"/>
</dbReference>
<dbReference type="FunFam" id="1.25.40.90:FF:000003">
    <property type="entry name" value="TOM1-like protein 2 isoform X1"/>
    <property type="match status" value="1"/>
</dbReference>
<dbReference type="GO" id="GO:0043130">
    <property type="term" value="F:ubiquitin binding"/>
    <property type="evidence" value="ECO:0007669"/>
    <property type="project" value="InterPro"/>
</dbReference>
<dbReference type="InterPro" id="IPR014645">
    <property type="entry name" value="TOM1"/>
</dbReference>
<dbReference type="InterPro" id="IPR004152">
    <property type="entry name" value="GAT_dom"/>
</dbReference>
<dbReference type="Proteomes" id="UP001142489">
    <property type="component" value="Unassembled WGS sequence"/>
</dbReference>
<dbReference type="Gene3D" id="1.25.40.90">
    <property type="match status" value="1"/>
</dbReference>
<feature type="domain" description="VHS" evidence="6">
    <location>
        <begin position="22"/>
        <end position="154"/>
    </location>
</feature>
<protein>
    <recommendedName>
        <fullName evidence="10">TOM1-like protein 1</fullName>
    </recommendedName>
</protein>
<dbReference type="Pfam" id="PF00790">
    <property type="entry name" value="VHS"/>
    <property type="match status" value="1"/>
</dbReference>
<evidence type="ECO:0008006" key="10">
    <source>
        <dbReference type="Google" id="ProtNLM"/>
    </source>
</evidence>
<comment type="similarity">
    <text evidence="1 4">Belongs to the TOM1 family.</text>
</comment>
<name>A0A9Q0XM09_9SAUR</name>
<dbReference type="PANTHER" id="PTHR13856">
    <property type="entry name" value="VHS DOMAIN CONTAINING PROTEIN FAMILY"/>
    <property type="match status" value="1"/>
</dbReference>
<dbReference type="GO" id="GO:0035091">
    <property type="term" value="F:phosphatidylinositol binding"/>
    <property type="evidence" value="ECO:0007669"/>
    <property type="project" value="InterPro"/>
</dbReference>
<feature type="region of interest" description="Disordered" evidence="5">
    <location>
        <begin position="405"/>
        <end position="429"/>
    </location>
</feature>
<dbReference type="CDD" id="cd16997">
    <property type="entry name" value="VHS_Tom1L1"/>
    <property type="match status" value="1"/>
</dbReference>
<dbReference type="Gene3D" id="1.20.58.160">
    <property type="match status" value="1"/>
</dbReference>
<dbReference type="SUPFAM" id="SSF48464">
    <property type="entry name" value="ENTH/VHS domain"/>
    <property type="match status" value="1"/>
</dbReference>
<evidence type="ECO:0000313" key="8">
    <source>
        <dbReference type="EMBL" id="KAJ7317900.1"/>
    </source>
</evidence>
<dbReference type="PROSITE" id="PS50909">
    <property type="entry name" value="GAT"/>
    <property type="match status" value="1"/>
</dbReference>
<dbReference type="GO" id="GO:0005768">
    <property type="term" value="C:endosome"/>
    <property type="evidence" value="ECO:0007669"/>
    <property type="project" value="TreeGrafter"/>
</dbReference>
<keyword evidence="2 4" id="KW-0813">Transport</keyword>
<dbReference type="InterPro" id="IPR002014">
    <property type="entry name" value="VHS_dom"/>
</dbReference>
<dbReference type="InterPro" id="IPR027428">
    <property type="entry name" value="TOM1L1_GAT_dom"/>
</dbReference>
<evidence type="ECO:0000256" key="2">
    <source>
        <dbReference type="ARBA" id="ARBA00022448"/>
    </source>
</evidence>
<reference evidence="8" key="1">
    <citation type="journal article" date="2023" name="DNA Res.">
        <title>Chromosome-level genome assembly of Phrynocephalus forsythii using third-generation DNA sequencing and Hi-C analysis.</title>
        <authorList>
            <person name="Qi Y."/>
            <person name="Zhao W."/>
            <person name="Zhao Y."/>
            <person name="Niu C."/>
            <person name="Cao S."/>
            <person name="Zhang Y."/>
        </authorList>
    </citation>
    <scope>NUCLEOTIDE SEQUENCE</scope>
    <source>
        <tissue evidence="8">Muscle</tissue>
    </source>
</reference>